<protein>
    <submittedName>
        <fullName evidence="2">Uncharacterized protein</fullName>
    </submittedName>
</protein>
<organism evidence="2 3">
    <name type="scientific">Marchantia polymorpha subsp. ruderalis</name>
    <dbReference type="NCBI Taxonomy" id="1480154"/>
    <lineage>
        <taxon>Eukaryota</taxon>
        <taxon>Viridiplantae</taxon>
        <taxon>Streptophyta</taxon>
        <taxon>Embryophyta</taxon>
        <taxon>Marchantiophyta</taxon>
        <taxon>Marchantiopsida</taxon>
        <taxon>Marchantiidae</taxon>
        <taxon>Marchantiales</taxon>
        <taxon>Marchantiaceae</taxon>
        <taxon>Marchantia</taxon>
    </lineage>
</organism>
<dbReference type="EMBL" id="LVLJ01003355">
    <property type="protein sequence ID" value="OAE21683.1"/>
    <property type="molecule type" value="Genomic_DNA"/>
</dbReference>
<feature type="compositionally biased region" description="Polar residues" evidence="1">
    <location>
        <begin position="47"/>
        <end position="56"/>
    </location>
</feature>
<evidence type="ECO:0000313" key="2">
    <source>
        <dbReference type="EMBL" id="OAE21683.1"/>
    </source>
</evidence>
<gene>
    <name evidence="2" type="ORF">AXG93_4170s1240</name>
</gene>
<reference evidence="2" key="1">
    <citation type="submission" date="2016-03" db="EMBL/GenBank/DDBJ databases">
        <title>Mechanisms controlling the formation of the plant cell surface in tip-growing cells are functionally conserved among land plants.</title>
        <authorList>
            <person name="Honkanen S."/>
            <person name="Jones V.A."/>
            <person name="Morieri G."/>
            <person name="Champion C."/>
            <person name="Hetherington A.J."/>
            <person name="Kelly S."/>
            <person name="Saint-Marcoux D."/>
            <person name="Proust H."/>
            <person name="Prescott H."/>
            <person name="Dolan L."/>
        </authorList>
    </citation>
    <scope>NUCLEOTIDE SEQUENCE [LARGE SCALE GENOMIC DNA]</scope>
    <source>
        <tissue evidence="2">Whole gametophyte</tissue>
    </source>
</reference>
<evidence type="ECO:0000256" key="1">
    <source>
        <dbReference type="SAM" id="MobiDB-lite"/>
    </source>
</evidence>
<accession>A0A176VMN2</accession>
<keyword evidence="3" id="KW-1185">Reference proteome</keyword>
<evidence type="ECO:0000313" key="3">
    <source>
        <dbReference type="Proteomes" id="UP000077202"/>
    </source>
</evidence>
<sequence length="232" mass="26370">MKARRLILEADNSTESGAALSRGRPIREGRAEANTRREKEASAKMGSWTSEVRSTPVAQSQFTRKEKGKAVMTVEVPPRQDEVSLASIMMKTPLKRTAEVFSLLQYLDRKREKYAKATTNGSYLELVHNRTRTKVIAASVDAVKERQNQSTEAEYQVLRKRLAKEVEKQRLEACWTAYNVESLRLDELTAASQKKEQEYETKLAIKAKKLAECEAAWISDLELIEKLETQCS</sequence>
<dbReference type="Proteomes" id="UP000077202">
    <property type="component" value="Unassembled WGS sequence"/>
</dbReference>
<feature type="compositionally biased region" description="Basic and acidic residues" evidence="1">
    <location>
        <begin position="25"/>
        <end position="42"/>
    </location>
</feature>
<comment type="caution">
    <text evidence="2">The sequence shown here is derived from an EMBL/GenBank/DDBJ whole genome shotgun (WGS) entry which is preliminary data.</text>
</comment>
<proteinExistence type="predicted"/>
<feature type="region of interest" description="Disordered" evidence="1">
    <location>
        <begin position="1"/>
        <end position="56"/>
    </location>
</feature>
<name>A0A176VMN2_MARPO</name>
<dbReference type="AlphaFoldDB" id="A0A176VMN2"/>